<sequence length="255" mass="27200">MKHYFIAEIRNYLLAISAMLLCAIVFSGCSDDDDNPNPPPVTGLMTLNLAPDQEAVDIALSGNLLPGSPLPYLGYSGVYLNIYAAERPVQTFSYLSGNEIAATTHNFMEDQYYSLFVIGANDNYRNLVVMDNFDSLSNAAAGSAYLRFVNAIPDSGNPVVTVTMGDSAYVDTPAAFGAVSGFTAIPPGEISIRALSSTTDISRSITLEQSKIYTALLTGMPGETGDTKTQIRYVVNGMLAEEPGKQDSAAVANSF</sequence>
<dbReference type="OrthoDB" id="672039at2"/>
<reference evidence="2 3" key="1">
    <citation type="journal article" date="2013" name="Stand. Genomic Sci.">
        <title>Genomic Encyclopedia of Type Strains, Phase I: The one thousand microbial genomes (KMG-I) project.</title>
        <authorList>
            <person name="Kyrpides N.C."/>
            <person name="Woyke T."/>
            <person name="Eisen J.A."/>
            <person name="Garrity G."/>
            <person name="Lilburn T.G."/>
            <person name="Beck B.J."/>
            <person name="Whitman W.B."/>
            <person name="Hugenholtz P."/>
            <person name="Klenk H.P."/>
        </authorList>
    </citation>
    <scope>NUCLEOTIDE SEQUENCE [LARGE SCALE GENOMIC DNA]</scope>
    <source>
        <strain evidence="2 3">DSM 13484</strain>
    </source>
</reference>
<dbReference type="Pfam" id="PF14344">
    <property type="entry name" value="DUF4397"/>
    <property type="match status" value="1"/>
</dbReference>
<accession>A0A562TF28</accession>
<gene>
    <name evidence="2" type="ORF">LX66_1255</name>
</gene>
<name>A0A562TF28_CHIJA</name>
<dbReference type="EMBL" id="VLLG01000002">
    <property type="protein sequence ID" value="TWI91874.1"/>
    <property type="molecule type" value="Genomic_DNA"/>
</dbReference>
<feature type="domain" description="DUF4397" evidence="1">
    <location>
        <begin position="47"/>
        <end position="157"/>
    </location>
</feature>
<dbReference type="AlphaFoldDB" id="A0A562TF28"/>
<protein>
    <submittedName>
        <fullName evidence="2">Uncharacterized protein DUF4397</fullName>
    </submittedName>
</protein>
<dbReference type="Proteomes" id="UP000316778">
    <property type="component" value="Unassembled WGS sequence"/>
</dbReference>
<evidence type="ECO:0000313" key="3">
    <source>
        <dbReference type="Proteomes" id="UP000316778"/>
    </source>
</evidence>
<keyword evidence="3" id="KW-1185">Reference proteome</keyword>
<evidence type="ECO:0000259" key="1">
    <source>
        <dbReference type="Pfam" id="PF14344"/>
    </source>
</evidence>
<dbReference type="RefSeq" id="WP_145711005.1">
    <property type="nucleotide sequence ID" value="NZ_BAAAFY010000001.1"/>
</dbReference>
<evidence type="ECO:0000313" key="2">
    <source>
        <dbReference type="EMBL" id="TWI91874.1"/>
    </source>
</evidence>
<dbReference type="PROSITE" id="PS51257">
    <property type="entry name" value="PROKAR_LIPOPROTEIN"/>
    <property type="match status" value="1"/>
</dbReference>
<organism evidence="2 3">
    <name type="scientific">Chitinophaga japonensis</name>
    <name type="common">Flexibacter japonensis</name>
    <dbReference type="NCBI Taxonomy" id="104662"/>
    <lineage>
        <taxon>Bacteria</taxon>
        <taxon>Pseudomonadati</taxon>
        <taxon>Bacteroidota</taxon>
        <taxon>Chitinophagia</taxon>
        <taxon>Chitinophagales</taxon>
        <taxon>Chitinophagaceae</taxon>
        <taxon>Chitinophaga</taxon>
    </lineage>
</organism>
<comment type="caution">
    <text evidence="2">The sequence shown here is derived from an EMBL/GenBank/DDBJ whole genome shotgun (WGS) entry which is preliminary data.</text>
</comment>
<dbReference type="InterPro" id="IPR025510">
    <property type="entry name" value="DUF4397"/>
</dbReference>
<proteinExistence type="predicted"/>